<dbReference type="InterPro" id="IPR037126">
    <property type="entry name" value="PdaC/RsiV-like_sf"/>
</dbReference>
<evidence type="ECO:0000313" key="3">
    <source>
        <dbReference type="EMBL" id="MCB7389356.1"/>
    </source>
</evidence>
<protein>
    <submittedName>
        <fullName evidence="3">DUF3298 and DUF4163 domain-containing protein</fullName>
    </submittedName>
</protein>
<reference evidence="3 4" key="1">
    <citation type="submission" date="2021-10" db="EMBL/GenBank/DDBJ databases">
        <title>Collection of gut derived symbiotic bacterial strains cultured from healthy donors.</title>
        <authorList>
            <person name="Lin H."/>
            <person name="Littmann E."/>
            <person name="Kohout C."/>
            <person name="Pamer E.G."/>
        </authorList>
    </citation>
    <scope>NUCLEOTIDE SEQUENCE [LARGE SCALE GENOMIC DNA]</scope>
    <source>
        <strain evidence="3 4">DFI.1.165</strain>
    </source>
</reference>
<evidence type="ECO:0000259" key="1">
    <source>
        <dbReference type="Pfam" id="PF11738"/>
    </source>
</evidence>
<gene>
    <name evidence="3" type="ORF">LIZ65_18905</name>
</gene>
<proteinExistence type="predicted"/>
<dbReference type="Pfam" id="PF13739">
    <property type="entry name" value="PdaC"/>
    <property type="match status" value="1"/>
</dbReference>
<dbReference type="Gene3D" id="3.90.640.20">
    <property type="entry name" value="Heat-shock cognate protein, ATPase"/>
    <property type="match status" value="1"/>
</dbReference>
<comment type="caution">
    <text evidence="3">The sequence shown here is derived from an EMBL/GenBank/DDBJ whole genome shotgun (WGS) entry which is preliminary data.</text>
</comment>
<dbReference type="Gene3D" id="3.30.565.40">
    <property type="entry name" value="Fervidobacterium nodosum Rt17-B1 like"/>
    <property type="match status" value="1"/>
</dbReference>
<sequence>MQTIINNILQDTMYYHNMPVFIYKINYPSFGTTCSKAAAQKINKHYTRAARAAEAFCRTELYNQTVKNLRYRQPDGPVQSYTFDVVYEITYNLGCITSLYIDTYRFMGGAHGETKRTSDTWDFHTGSAITLNDILQLSSISLHNLHQCIAQQIRERLTLSPGSYFDDYSSLLLDNFDLANFYLQDNKIVIYYQQYDIAPYSTGIPEFYFPLPSPISLLE</sequence>
<evidence type="ECO:0000259" key="2">
    <source>
        <dbReference type="Pfam" id="PF13739"/>
    </source>
</evidence>
<feature type="domain" description="DUF3298" evidence="1">
    <location>
        <begin position="134"/>
        <end position="210"/>
    </location>
</feature>
<evidence type="ECO:0000313" key="4">
    <source>
        <dbReference type="Proteomes" id="UP001299546"/>
    </source>
</evidence>
<organism evidence="3 4">
    <name type="scientific">Bariatricus massiliensis</name>
    <dbReference type="NCBI Taxonomy" id="1745713"/>
    <lineage>
        <taxon>Bacteria</taxon>
        <taxon>Bacillati</taxon>
        <taxon>Bacillota</taxon>
        <taxon>Clostridia</taxon>
        <taxon>Lachnospirales</taxon>
        <taxon>Lachnospiraceae</taxon>
        <taxon>Bariatricus</taxon>
    </lineage>
</organism>
<dbReference type="RefSeq" id="WP_066734564.1">
    <property type="nucleotide sequence ID" value="NZ_JAJCIQ010000022.1"/>
</dbReference>
<name>A0ABS8DLM2_9FIRM</name>
<accession>A0ABS8DLM2</accession>
<dbReference type="Proteomes" id="UP001299546">
    <property type="component" value="Unassembled WGS sequence"/>
</dbReference>
<dbReference type="EMBL" id="JAJCIS010000023">
    <property type="protein sequence ID" value="MCB7389356.1"/>
    <property type="molecule type" value="Genomic_DNA"/>
</dbReference>
<dbReference type="InterPro" id="IPR021729">
    <property type="entry name" value="DUF3298"/>
</dbReference>
<keyword evidence="4" id="KW-1185">Reference proteome</keyword>
<feature type="domain" description="Deacetylase PdaC" evidence="2">
    <location>
        <begin position="20"/>
        <end position="113"/>
    </location>
</feature>
<dbReference type="InterPro" id="IPR025303">
    <property type="entry name" value="PdaC"/>
</dbReference>
<dbReference type="Pfam" id="PF11738">
    <property type="entry name" value="DUF3298"/>
    <property type="match status" value="1"/>
</dbReference>